<organism evidence="1 2">
    <name type="scientific">Clostridium mobile</name>
    <dbReference type="NCBI Taxonomy" id="2841512"/>
    <lineage>
        <taxon>Bacteria</taxon>
        <taxon>Bacillati</taxon>
        <taxon>Bacillota</taxon>
        <taxon>Clostridia</taxon>
        <taxon>Eubacteriales</taxon>
        <taxon>Clostridiaceae</taxon>
        <taxon>Clostridium</taxon>
    </lineage>
</organism>
<reference evidence="1 2" key="1">
    <citation type="submission" date="2021-06" db="EMBL/GenBank/DDBJ databases">
        <authorList>
            <person name="Sun Q."/>
            <person name="Li D."/>
        </authorList>
    </citation>
    <scope>NUCLEOTIDE SEQUENCE [LARGE SCALE GENOMIC DNA]</scope>
    <source>
        <strain evidence="1 2">MSJ-11</strain>
    </source>
</reference>
<comment type="caution">
    <text evidence="1">The sequence shown here is derived from an EMBL/GenBank/DDBJ whole genome shotgun (WGS) entry which is preliminary data.</text>
</comment>
<gene>
    <name evidence="1" type="ORF">KQI86_04505</name>
</gene>
<sequence length="301" mass="35072">MRDIITEEVVYKNFGICVKMSNSEIELYITIDKGPRIIRYGFIDGENQFCEDIPTTMEVLGDTWSLMGGHRLWHSPENNPRTYIPDNKPVKWSKNGNSITLEMEEEPWTQVKKEMEIHLKGEGTEVEILHKLTNNNAWTIELSAWAITVMASGGVEVIPQPKRETNLLPNRVISLWPYSKMNDERIYWGDKYILLKQNRSKKHPFKLGIANEEGWAAYFNHNSLFIKKYKHILEENYPDFGASYETYTNEYMVEMETLSPLKKLLPGESITHAEKWQLIGDVFYPGEEEDKIENIFKTKGI</sequence>
<proteinExistence type="predicted"/>
<dbReference type="Proteomes" id="UP000726170">
    <property type="component" value="Unassembled WGS sequence"/>
</dbReference>
<protein>
    <submittedName>
        <fullName evidence="1">DUF4380 domain-containing protein</fullName>
    </submittedName>
</protein>
<evidence type="ECO:0000313" key="2">
    <source>
        <dbReference type="Proteomes" id="UP000726170"/>
    </source>
</evidence>
<dbReference type="EMBL" id="JAHLQF010000001">
    <property type="protein sequence ID" value="MBU5483579.1"/>
    <property type="molecule type" value="Genomic_DNA"/>
</dbReference>
<name>A0ABS6EGN7_9CLOT</name>
<dbReference type="RefSeq" id="WP_216437944.1">
    <property type="nucleotide sequence ID" value="NZ_JAHLQF010000001.1"/>
</dbReference>
<evidence type="ECO:0000313" key="1">
    <source>
        <dbReference type="EMBL" id="MBU5483579.1"/>
    </source>
</evidence>
<accession>A0ABS6EGN7</accession>
<keyword evidence="2" id="KW-1185">Reference proteome</keyword>